<keyword evidence="2" id="KW-1185">Reference proteome</keyword>
<dbReference type="EMBL" id="CP121252">
    <property type="protein sequence ID" value="WFP16963.1"/>
    <property type="molecule type" value="Genomic_DNA"/>
</dbReference>
<proteinExistence type="predicted"/>
<organism evidence="1 2">
    <name type="scientific">Citricoccus muralis</name>
    <dbReference type="NCBI Taxonomy" id="169134"/>
    <lineage>
        <taxon>Bacteria</taxon>
        <taxon>Bacillati</taxon>
        <taxon>Actinomycetota</taxon>
        <taxon>Actinomycetes</taxon>
        <taxon>Micrococcales</taxon>
        <taxon>Micrococcaceae</taxon>
        <taxon>Citricoccus</taxon>
    </lineage>
</organism>
<sequence length="138" mass="14967">MSPCYFERIDAHTFQPTPHTSGAWNVTEQHIAPVFGLLTHALETDRDSRRGAGTGEEPLPITRISFDILGTLTVADPMEISCRVIRPGRAHYWARTPVELVADEPVSATGHGLTYSVLHDVEGPVGAVSQALTVRPLG</sequence>
<accession>A0ABY8H8H3</accession>
<dbReference type="Proteomes" id="UP001219037">
    <property type="component" value="Chromosome"/>
</dbReference>
<protein>
    <recommendedName>
        <fullName evidence="3">MaoC dehydratase-like protein</fullName>
    </recommendedName>
</protein>
<gene>
    <name evidence="1" type="ORF">P8192_02225</name>
</gene>
<name>A0ABY8H8H3_9MICC</name>
<evidence type="ECO:0000313" key="1">
    <source>
        <dbReference type="EMBL" id="WFP16963.1"/>
    </source>
</evidence>
<reference evidence="1 2" key="1">
    <citation type="submission" date="2023-04" db="EMBL/GenBank/DDBJ databases">
        <title>Funneling lignin-derived compounds into biodiesel using alkali-halophilic Citricoccus sp. P2.</title>
        <authorList>
            <person name="Luo C.-B."/>
        </authorList>
    </citation>
    <scope>NUCLEOTIDE SEQUENCE [LARGE SCALE GENOMIC DNA]</scope>
    <source>
        <strain evidence="1 2">P2</strain>
    </source>
</reference>
<dbReference type="RefSeq" id="WP_278158156.1">
    <property type="nucleotide sequence ID" value="NZ_CP121252.1"/>
</dbReference>
<evidence type="ECO:0000313" key="2">
    <source>
        <dbReference type="Proteomes" id="UP001219037"/>
    </source>
</evidence>
<evidence type="ECO:0008006" key="3">
    <source>
        <dbReference type="Google" id="ProtNLM"/>
    </source>
</evidence>